<dbReference type="AlphaFoldDB" id="A0ABD3Q1Q9"/>
<gene>
    <name evidence="2" type="ORF">HJC23_012915</name>
</gene>
<keyword evidence="3" id="KW-1185">Reference proteome</keyword>
<feature type="region of interest" description="Disordered" evidence="1">
    <location>
        <begin position="1"/>
        <end position="76"/>
    </location>
</feature>
<feature type="compositionally biased region" description="Basic and acidic residues" evidence="1">
    <location>
        <begin position="39"/>
        <end position="76"/>
    </location>
</feature>
<feature type="region of interest" description="Disordered" evidence="1">
    <location>
        <begin position="191"/>
        <end position="216"/>
    </location>
</feature>
<dbReference type="Proteomes" id="UP001516023">
    <property type="component" value="Unassembled WGS sequence"/>
</dbReference>
<evidence type="ECO:0000256" key="1">
    <source>
        <dbReference type="SAM" id="MobiDB-lite"/>
    </source>
</evidence>
<accession>A0ABD3Q1Q9</accession>
<name>A0ABD3Q1Q9_9STRA</name>
<reference evidence="2 3" key="1">
    <citation type="journal article" date="2020" name="G3 (Bethesda)">
        <title>Improved Reference Genome for Cyclotella cryptica CCMP332, a Model for Cell Wall Morphogenesis, Salinity Adaptation, and Lipid Production in Diatoms (Bacillariophyta).</title>
        <authorList>
            <person name="Roberts W.R."/>
            <person name="Downey K.M."/>
            <person name="Ruck E.C."/>
            <person name="Traller J.C."/>
            <person name="Alverson A.J."/>
        </authorList>
    </citation>
    <scope>NUCLEOTIDE SEQUENCE [LARGE SCALE GENOMIC DNA]</scope>
    <source>
        <strain evidence="2 3">CCMP332</strain>
    </source>
</reference>
<protein>
    <submittedName>
        <fullName evidence="2">Uncharacterized protein</fullName>
    </submittedName>
</protein>
<evidence type="ECO:0000313" key="3">
    <source>
        <dbReference type="Proteomes" id="UP001516023"/>
    </source>
</evidence>
<feature type="compositionally biased region" description="Polar residues" evidence="1">
    <location>
        <begin position="203"/>
        <end position="216"/>
    </location>
</feature>
<proteinExistence type="predicted"/>
<evidence type="ECO:0000313" key="2">
    <source>
        <dbReference type="EMBL" id="KAL3794378.1"/>
    </source>
</evidence>
<organism evidence="2 3">
    <name type="scientific">Cyclotella cryptica</name>
    <dbReference type="NCBI Taxonomy" id="29204"/>
    <lineage>
        <taxon>Eukaryota</taxon>
        <taxon>Sar</taxon>
        <taxon>Stramenopiles</taxon>
        <taxon>Ochrophyta</taxon>
        <taxon>Bacillariophyta</taxon>
        <taxon>Coscinodiscophyceae</taxon>
        <taxon>Thalassiosirophycidae</taxon>
        <taxon>Stephanodiscales</taxon>
        <taxon>Stephanodiscaceae</taxon>
        <taxon>Cyclotella</taxon>
    </lineage>
</organism>
<feature type="region of interest" description="Disordered" evidence="1">
    <location>
        <begin position="128"/>
        <end position="155"/>
    </location>
</feature>
<sequence>MEQPAGGGESANAIVPFSKQTNQVAPSSIAIPDEDFENGDVKDGPNDKDSDASAEAGLKEDVAVSKDNGCEDGQKDDTKLCHLYGPGFADRILTFPTFLSKEQAAFARSTAPHSTKAFKFDPPTFNYGSTTLQASNKEPPAAAGGTRNPSPDQDAYIEPTHLLGVKWSKRDVECLVECSKRWLCNTKRLKVQDDRTKDDSSDETAQVTSSSDQVDS</sequence>
<dbReference type="EMBL" id="JABMIG020000081">
    <property type="protein sequence ID" value="KAL3794378.1"/>
    <property type="molecule type" value="Genomic_DNA"/>
</dbReference>
<comment type="caution">
    <text evidence="2">The sequence shown here is derived from an EMBL/GenBank/DDBJ whole genome shotgun (WGS) entry which is preliminary data.</text>
</comment>